<evidence type="ECO:0000313" key="1">
    <source>
        <dbReference type="EMBL" id="BDD09305.1"/>
    </source>
</evidence>
<evidence type="ECO:0008006" key="3">
    <source>
        <dbReference type="Google" id="ProtNLM"/>
    </source>
</evidence>
<protein>
    <recommendedName>
        <fullName evidence="3">Nucleotidyltransferase domain-containing protein</fullName>
    </recommendedName>
</protein>
<dbReference type="PANTHER" id="PTHR34817">
    <property type="entry name" value="NUCLEOTIDYLTRANSFERASE"/>
    <property type="match status" value="1"/>
</dbReference>
<organism evidence="1 2">
    <name type="scientific">Fulvitalea axinellae</name>
    <dbReference type="NCBI Taxonomy" id="1182444"/>
    <lineage>
        <taxon>Bacteria</taxon>
        <taxon>Pseudomonadati</taxon>
        <taxon>Bacteroidota</taxon>
        <taxon>Cytophagia</taxon>
        <taxon>Cytophagales</taxon>
        <taxon>Persicobacteraceae</taxon>
        <taxon>Fulvitalea</taxon>
    </lineage>
</organism>
<gene>
    <name evidence="1" type="ORF">FUAX_17370</name>
</gene>
<sequence>MDHVRRIEKENGVKALWVCETGSRAWGFPSPDSDYDVRMIYTRPKNDYLTVWESKDTIEYMSDDRELDISGWDLRKAMGLLWKSNASMFERLSSTVIYDWADSEIIDALNNLSQQYFSPKAALHHYLNMGIKAFANVQGKKYRLKRLFYALRAALCCRWILEYQTAPPMRIQALLDILDINADLKERILSLIELKSGKGEAYEHQGEREVFTFIDSTFEYTKASEKRIPANKGDVKALNQFFQDTLNRLEGRSL</sequence>
<proteinExistence type="predicted"/>
<dbReference type="Pfam" id="PF10127">
    <property type="entry name" value="RlaP"/>
    <property type="match status" value="1"/>
</dbReference>
<dbReference type="AlphaFoldDB" id="A0AAU9CJ24"/>
<name>A0AAU9CJ24_9BACT</name>
<dbReference type="Proteomes" id="UP001348817">
    <property type="component" value="Chromosome"/>
</dbReference>
<dbReference type="InterPro" id="IPR018775">
    <property type="entry name" value="RlaP"/>
</dbReference>
<accession>A0AAU9CJ24</accession>
<keyword evidence="2" id="KW-1185">Reference proteome</keyword>
<dbReference type="KEGG" id="fax:FUAX_17370"/>
<dbReference type="EMBL" id="AP025314">
    <property type="protein sequence ID" value="BDD09305.1"/>
    <property type="molecule type" value="Genomic_DNA"/>
</dbReference>
<evidence type="ECO:0000313" key="2">
    <source>
        <dbReference type="Proteomes" id="UP001348817"/>
    </source>
</evidence>
<reference evidence="1 2" key="1">
    <citation type="submission" date="2021-12" db="EMBL/GenBank/DDBJ databases">
        <title>Genome sequencing of bacteria with rrn-lacking chromosome and rrn-plasmid.</title>
        <authorList>
            <person name="Anda M."/>
            <person name="Iwasaki W."/>
        </authorList>
    </citation>
    <scope>NUCLEOTIDE SEQUENCE [LARGE SCALE GENOMIC DNA]</scope>
    <source>
        <strain evidence="1 2">DSM 100852</strain>
    </source>
</reference>
<dbReference type="PANTHER" id="PTHR34817:SF2">
    <property type="entry name" value="NUCLEOTIDYLTRANSFERASE"/>
    <property type="match status" value="1"/>
</dbReference>